<dbReference type="InterPro" id="IPR045869">
    <property type="entry name" value="Arna-like_SDR_e"/>
</dbReference>
<evidence type="ECO:0000313" key="2">
    <source>
        <dbReference type="EMBL" id="UOF90206.1"/>
    </source>
</evidence>
<name>A0ABY4CI55_9BACL</name>
<dbReference type="RefSeq" id="WP_347436897.1">
    <property type="nucleotide sequence ID" value="NZ_CP089291.1"/>
</dbReference>
<organism evidence="2 3">
    <name type="scientific">Fodinisporobacter ferrooxydans</name>
    <dbReference type="NCBI Taxonomy" id="2901836"/>
    <lineage>
        <taxon>Bacteria</taxon>
        <taxon>Bacillati</taxon>
        <taxon>Bacillota</taxon>
        <taxon>Bacilli</taxon>
        <taxon>Bacillales</taxon>
        <taxon>Alicyclobacillaceae</taxon>
        <taxon>Fodinisporobacter</taxon>
    </lineage>
</organism>
<proteinExistence type="predicted"/>
<dbReference type="SUPFAM" id="SSF51735">
    <property type="entry name" value="NAD(P)-binding Rossmann-fold domains"/>
    <property type="match status" value="1"/>
</dbReference>
<gene>
    <name evidence="2" type="ORF">LSG31_20460</name>
</gene>
<evidence type="ECO:0000259" key="1">
    <source>
        <dbReference type="Pfam" id="PF16363"/>
    </source>
</evidence>
<dbReference type="CDD" id="cd05257">
    <property type="entry name" value="Arna_like_SDR_e"/>
    <property type="match status" value="1"/>
</dbReference>
<dbReference type="InterPro" id="IPR036291">
    <property type="entry name" value="NAD(P)-bd_dom_sf"/>
</dbReference>
<dbReference type="Pfam" id="PF16363">
    <property type="entry name" value="GDP_Man_Dehyd"/>
    <property type="match status" value="1"/>
</dbReference>
<sequence length="329" mass="36557">MNIAGKKVLVTGGAGFIGSHLVQLLIRNGAHVRVLVHYNSFNTKGYIDHLSIEEQQAIEVIQGDLKEYQTINQACQNAEIVFHLGALIAIPYSYQQPLDVMHTNIQGTLHVAQAVKDWEIPLLVHTSTSEVYGTARYVPMDENHILQAQSPYSASKIAADKIIESFHCSYHLPVVTVRPFNAYGPRQSLRAVIPTIISQALFQSEIILGNLSATRDFTFVEDTARAFLAAASSTHAIGQVFNAGSEFEVSIGDLAKKVTQIIGRDLPIRIDPERLRPDTSEVDRLFSNSSKAKQVLGWAPQISLEEGLEKTIHWISKHKNTYQTKQYVI</sequence>
<reference evidence="2" key="1">
    <citation type="submission" date="2021-12" db="EMBL/GenBank/DDBJ databases">
        <title>Alicyclobacillaceae gen. nov., sp. nov., isolated from chalcocite enrichment system.</title>
        <authorList>
            <person name="Jiang Z."/>
        </authorList>
    </citation>
    <scope>NUCLEOTIDE SEQUENCE</scope>
    <source>
        <strain evidence="2">MYW30-H2</strain>
    </source>
</reference>
<evidence type="ECO:0000313" key="3">
    <source>
        <dbReference type="Proteomes" id="UP000830167"/>
    </source>
</evidence>
<keyword evidence="3" id="KW-1185">Reference proteome</keyword>
<dbReference type="PANTHER" id="PTHR43000">
    <property type="entry name" value="DTDP-D-GLUCOSE 4,6-DEHYDRATASE-RELATED"/>
    <property type="match status" value="1"/>
</dbReference>
<accession>A0ABY4CI55</accession>
<protein>
    <submittedName>
        <fullName evidence="2">SDR family NAD(P)-dependent oxidoreductase</fullName>
    </submittedName>
</protein>
<feature type="domain" description="NAD(P)-binding" evidence="1">
    <location>
        <begin position="9"/>
        <end position="311"/>
    </location>
</feature>
<dbReference type="Proteomes" id="UP000830167">
    <property type="component" value="Chromosome"/>
</dbReference>
<dbReference type="InterPro" id="IPR016040">
    <property type="entry name" value="NAD(P)-bd_dom"/>
</dbReference>
<dbReference type="EMBL" id="CP089291">
    <property type="protein sequence ID" value="UOF90206.1"/>
    <property type="molecule type" value="Genomic_DNA"/>
</dbReference>
<dbReference type="Gene3D" id="3.40.50.720">
    <property type="entry name" value="NAD(P)-binding Rossmann-like Domain"/>
    <property type="match status" value="1"/>
</dbReference>